<evidence type="ECO:0000313" key="2">
    <source>
        <dbReference type="Proteomes" id="UP000695007"/>
    </source>
</evidence>
<reference evidence="3" key="1">
    <citation type="submission" date="2025-08" db="UniProtKB">
        <authorList>
            <consortium name="RefSeq"/>
        </authorList>
    </citation>
    <scope>IDENTIFICATION</scope>
</reference>
<sequence length="123" mass="13535">MLVTVTLLFFACESVILSSCYPLDTEDIQNVQQAVAVPLHLVLEDVPNEPENLAGRLGHAYVTTYDQKKASIGNTLNSFQDLGKKTVESGVNLMKNGLEFIFLVPTFGRNALGRQQKTYSLSV</sequence>
<keyword evidence="1" id="KW-0732">Signal</keyword>
<keyword evidence="2" id="KW-1185">Reference proteome</keyword>
<dbReference type="GeneID" id="105368399"/>
<dbReference type="AlphaFoldDB" id="A0AAJ6YWP7"/>
<dbReference type="RefSeq" id="XP_011505711.1">
    <property type="nucleotide sequence ID" value="XM_011507409.1"/>
</dbReference>
<dbReference type="Proteomes" id="UP000695007">
    <property type="component" value="Unplaced"/>
</dbReference>
<proteinExistence type="predicted"/>
<gene>
    <name evidence="3" type="primary">LOC105368399</name>
</gene>
<accession>A0AAJ6YWP7</accession>
<dbReference type="KEGG" id="csol:105368399"/>
<feature type="chain" id="PRO_5042617479" evidence="1">
    <location>
        <begin position="19"/>
        <end position="123"/>
    </location>
</feature>
<protein>
    <submittedName>
        <fullName evidence="3">Uncharacterized protein LOC105368399</fullName>
    </submittedName>
</protein>
<organism evidence="2 3">
    <name type="scientific">Ceratosolen solmsi marchali</name>
    <dbReference type="NCBI Taxonomy" id="326594"/>
    <lineage>
        <taxon>Eukaryota</taxon>
        <taxon>Metazoa</taxon>
        <taxon>Ecdysozoa</taxon>
        <taxon>Arthropoda</taxon>
        <taxon>Hexapoda</taxon>
        <taxon>Insecta</taxon>
        <taxon>Pterygota</taxon>
        <taxon>Neoptera</taxon>
        <taxon>Endopterygota</taxon>
        <taxon>Hymenoptera</taxon>
        <taxon>Apocrita</taxon>
        <taxon>Proctotrupomorpha</taxon>
        <taxon>Chalcidoidea</taxon>
        <taxon>Agaonidae</taxon>
        <taxon>Agaoninae</taxon>
        <taxon>Ceratosolen</taxon>
    </lineage>
</organism>
<evidence type="ECO:0000313" key="3">
    <source>
        <dbReference type="RefSeq" id="XP_011505711.1"/>
    </source>
</evidence>
<name>A0AAJ6YWP7_9HYME</name>
<feature type="signal peptide" evidence="1">
    <location>
        <begin position="1"/>
        <end position="18"/>
    </location>
</feature>
<evidence type="ECO:0000256" key="1">
    <source>
        <dbReference type="SAM" id="SignalP"/>
    </source>
</evidence>